<dbReference type="AlphaFoldDB" id="A0A401Q0Q4"/>
<dbReference type="GO" id="GO:0140492">
    <property type="term" value="F:metal-dependent deubiquitinase activity"/>
    <property type="evidence" value="ECO:0007669"/>
    <property type="project" value="InterPro"/>
</dbReference>
<dbReference type="SMART" id="SM00232">
    <property type="entry name" value="JAB_MPN"/>
    <property type="match status" value="1"/>
</dbReference>
<reference evidence="11 12" key="1">
    <citation type="journal article" date="2018" name="Nat. Ecol. Evol.">
        <title>Shark genomes provide insights into elasmobranch evolution and the origin of vertebrates.</title>
        <authorList>
            <person name="Hara Y"/>
            <person name="Yamaguchi K"/>
            <person name="Onimaru K"/>
            <person name="Kadota M"/>
            <person name="Koyanagi M"/>
            <person name="Keeley SD"/>
            <person name="Tatsumi K"/>
            <person name="Tanaka K"/>
            <person name="Motone F"/>
            <person name="Kageyama Y"/>
            <person name="Nozu R"/>
            <person name="Adachi N"/>
            <person name="Nishimura O"/>
            <person name="Nakagawa R"/>
            <person name="Tanegashima C"/>
            <person name="Kiyatake I"/>
            <person name="Matsumoto R"/>
            <person name="Murakumo K"/>
            <person name="Nishida K"/>
            <person name="Terakita A"/>
            <person name="Kuratani S"/>
            <person name="Sato K"/>
            <person name="Hyodo S Kuraku.S."/>
        </authorList>
    </citation>
    <scope>NUCLEOTIDE SEQUENCE [LARGE SCALE GENOMIC DNA]</scope>
</reference>
<keyword evidence="4" id="KW-0479">Metal-binding</keyword>
<dbReference type="InterPro" id="IPR037518">
    <property type="entry name" value="MPN"/>
</dbReference>
<gene>
    <name evidence="11" type="ORF">scyTo_0020734</name>
</gene>
<comment type="cofactor">
    <cofactor evidence="1">
        <name>Zn(2+)</name>
        <dbReference type="ChEBI" id="CHEBI:29105"/>
    </cofactor>
</comment>
<dbReference type="SUPFAM" id="SSF102712">
    <property type="entry name" value="JAB1/MPN domain"/>
    <property type="match status" value="1"/>
</dbReference>
<protein>
    <recommendedName>
        <fullName evidence="10">MPN domain-containing protein</fullName>
    </recommendedName>
</protein>
<evidence type="ECO:0000259" key="10">
    <source>
        <dbReference type="PROSITE" id="PS50249"/>
    </source>
</evidence>
<evidence type="ECO:0000256" key="6">
    <source>
        <dbReference type="ARBA" id="ARBA00022801"/>
    </source>
</evidence>
<evidence type="ECO:0000313" key="12">
    <source>
        <dbReference type="Proteomes" id="UP000288216"/>
    </source>
</evidence>
<dbReference type="GO" id="GO:0070536">
    <property type="term" value="P:protein K63-linked deubiquitination"/>
    <property type="evidence" value="ECO:0007669"/>
    <property type="project" value="InterPro"/>
</dbReference>
<feature type="region of interest" description="Disordered" evidence="9">
    <location>
        <begin position="37"/>
        <end position="59"/>
    </location>
</feature>
<keyword evidence="7" id="KW-0862">Zinc</keyword>
<dbReference type="PANTHER" id="PTHR12947">
    <property type="entry name" value="AMSH-LIKE PROTEASE"/>
    <property type="match status" value="1"/>
</dbReference>
<dbReference type="GO" id="GO:0046872">
    <property type="term" value="F:metal ion binding"/>
    <property type="evidence" value="ECO:0007669"/>
    <property type="project" value="UniProtKB-KW"/>
</dbReference>
<comment type="caution">
    <text evidence="11">The sequence shown here is derived from an EMBL/GenBank/DDBJ whole genome shotgun (WGS) entry which is preliminary data.</text>
</comment>
<dbReference type="InterPro" id="IPR000555">
    <property type="entry name" value="JAMM/MPN+_dom"/>
</dbReference>
<accession>A0A401Q0Q4</accession>
<dbReference type="CDD" id="cd08066">
    <property type="entry name" value="MPN_AMSH_like"/>
    <property type="match status" value="1"/>
</dbReference>
<dbReference type="OrthoDB" id="3640at2759"/>
<dbReference type="GO" id="GO:0061578">
    <property type="term" value="F:K63-linked deubiquitinase activity"/>
    <property type="evidence" value="ECO:0007669"/>
    <property type="project" value="InterPro"/>
</dbReference>
<evidence type="ECO:0000313" key="11">
    <source>
        <dbReference type="EMBL" id="GCB78971.1"/>
    </source>
</evidence>
<name>A0A401Q0Q4_SCYTO</name>
<dbReference type="InterPro" id="IPR044098">
    <property type="entry name" value="STAMBP/STALP-like_MPN"/>
</dbReference>
<evidence type="ECO:0000256" key="2">
    <source>
        <dbReference type="ARBA" id="ARBA00010981"/>
    </source>
</evidence>
<evidence type="ECO:0000256" key="3">
    <source>
        <dbReference type="ARBA" id="ARBA00022670"/>
    </source>
</evidence>
<dbReference type="Pfam" id="PF01398">
    <property type="entry name" value="JAB"/>
    <property type="match status" value="1"/>
</dbReference>
<dbReference type="PANTHER" id="PTHR12947:SF8">
    <property type="entry name" value="STAM-BINDING PROTEIN"/>
    <property type="match status" value="1"/>
</dbReference>
<feature type="domain" description="MPN" evidence="10">
    <location>
        <begin position="84"/>
        <end position="212"/>
    </location>
</feature>
<dbReference type="Gene3D" id="3.40.140.10">
    <property type="entry name" value="Cytidine Deaminase, domain 2"/>
    <property type="match status" value="1"/>
</dbReference>
<dbReference type="PROSITE" id="PS50249">
    <property type="entry name" value="MPN"/>
    <property type="match status" value="1"/>
</dbReference>
<dbReference type="OMA" id="ACTHVSE"/>
<keyword evidence="3" id="KW-0645">Protease</keyword>
<keyword evidence="12" id="KW-1185">Reference proteome</keyword>
<evidence type="ECO:0000256" key="8">
    <source>
        <dbReference type="ARBA" id="ARBA00023049"/>
    </source>
</evidence>
<dbReference type="GO" id="GO:0005768">
    <property type="term" value="C:endosome"/>
    <property type="evidence" value="ECO:0007669"/>
    <property type="project" value="TreeGrafter"/>
</dbReference>
<evidence type="ECO:0000256" key="9">
    <source>
        <dbReference type="SAM" id="MobiDB-lite"/>
    </source>
</evidence>
<dbReference type="STRING" id="75743.A0A401Q0Q4"/>
<dbReference type="GO" id="GO:0006508">
    <property type="term" value="P:proteolysis"/>
    <property type="evidence" value="ECO:0007669"/>
    <property type="project" value="UniProtKB-KW"/>
</dbReference>
<evidence type="ECO:0000256" key="1">
    <source>
        <dbReference type="ARBA" id="ARBA00001947"/>
    </source>
</evidence>
<evidence type="ECO:0000256" key="5">
    <source>
        <dbReference type="ARBA" id="ARBA00022786"/>
    </source>
</evidence>
<comment type="similarity">
    <text evidence="2">Belongs to the peptidase M67C family.</text>
</comment>
<keyword evidence="8" id="KW-0482">Metalloprotease</keyword>
<sequence length="251" mass="27982">MIRRQELEKERLKVLEEFAKPENSPVHKDCPLIAGVHKPPNNLPSATPATALPNAGPPVVDRSLKPTAPGTNWNNFSADRLRNVVVPKGLCRQFLQLAEANTARGVETCGILCGKLMQNEFTITHVLVPKQTAGPDYCNTENEEDLFLIQDRDDLITLGWIHTHPTQTAFLSSVDLHTHSSYQMMLPEAIAIVCSPKYQESGFFRLTDHGMDEISVCKQKGFHPHRKDPPLFNACTHVSETDTNVAVLDLR</sequence>
<evidence type="ECO:0000256" key="4">
    <source>
        <dbReference type="ARBA" id="ARBA00022723"/>
    </source>
</evidence>
<dbReference type="Proteomes" id="UP000288216">
    <property type="component" value="Unassembled WGS sequence"/>
</dbReference>
<dbReference type="EMBL" id="BFAA01017196">
    <property type="protein sequence ID" value="GCB78971.1"/>
    <property type="molecule type" value="Genomic_DNA"/>
</dbReference>
<keyword evidence="6" id="KW-0378">Hydrolase</keyword>
<dbReference type="FunFam" id="3.40.140.10:FF:000010">
    <property type="entry name" value="AMSH-like protease isoform X1"/>
    <property type="match status" value="1"/>
</dbReference>
<organism evidence="11 12">
    <name type="scientific">Scyliorhinus torazame</name>
    <name type="common">Cloudy catshark</name>
    <name type="synonym">Catulus torazame</name>
    <dbReference type="NCBI Taxonomy" id="75743"/>
    <lineage>
        <taxon>Eukaryota</taxon>
        <taxon>Metazoa</taxon>
        <taxon>Chordata</taxon>
        <taxon>Craniata</taxon>
        <taxon>Vertebrata</taxon>
        <taxon>Chondrichthyes</taxon>
        <taxon>Elasmobranchii</taxon>
        <taxon>Galeomorphii</taxon>
        <taxon>Galeoidea</taxon>
        <taxon>Carcharhiniformes</taxon>
        <taxon>Scyliorhinidae</taxon>
        <taxon>Scyliorhinus</taxon>
    </lineage>
</organism>
<evidence type="ECO:0000256" key="7">
    <source>
        <dbReference type="ARBA" id="ARBA00022833"/>
    </source>
</evidence>
<keyword evidence="5" id="KW-0833">Ubl conjugation pathway</keyword>
<dbReference type="GO" id="GO:0032154">
    <property type="term" value="C:cleavage furrow"/>
    <property type="evidence" value="ECO:0007669"/>
    <property type="project" value="TreeGrafter"/>
</dbReference>
<proteinExistence type="inferred from homology"/>